<gene>
    <name evidence="2" type="ORF">BV898_02172</name>
</gene>
<sequence length="86" mass="9592">MVFFSEWRPLGHNFLLSRGVVDQQNTPPTRRATAAAGRSGNSTGYLEKRQQHRILGEAATAQDAGIRGLSREFLAILLQHLDFITQ</sequence>
<protein>
    <submittedName>
        <fullName evidence="2">Uncharacterized protein</fullName>
    </submittedName>
</protein>
<feature type="region of interest" description="Disordered" evidence="1">
    <location>
        <begin position="23"/>
        <end position="43"/>
    </location>
</feature>
<dbReference type="EMBL" id="MTYJ01000009">
    <property type="protein sequence ID" value="OQV23820.1"/>
    <property type="molecule type" value="Genomic_DNA"/>
</dbReference>
<evidence type="ECO:0000256" key="1">
    <source>
        <dbReference type="SAM" id="MobiDB-lite"/>
    </source>
</evidence>
<dbReference type="Proteomes" id="UP000192578">
    <property type="component" value="Unassembled WGS sequence"/>
</dbReference>
<proteinExistence type="predicted"/>
<accession>A0A1W0X8W2</accession>
<comment type="caution">
    <text evidence="2">The sequence shown here is derived from an EMBL/GenBank/DDBJ whole genome shotgun (WGS) entry which is preliminary data.</text>
</comment>
<dbReference type="AlphaFoldDB" id="A0A1W0X8W2"/>
<evidence type="ECO:0000313" key="2">
    <source>
        <dbReference type="EMBL" id="OQV23820.1"/>
    </source>
</evidence>
<name>A0A1W0X8W2_HYPEX</name>
<reference evidence="3" key="1">
    <citation type="submission" date="2017-01" db="EMBL/GenBank/DDBJ databases">
        <title>Comparative genomics of anhydrobiosis in the tardigrade Hypsibius dujardini.</title>
        <authorList>
            <person name="Yoshida Y."/>
            <person name="Koutsovoulos G."/>
            <person name="Laetsch D."/>
            <person name="Stevens L."/>
            <person name="Kumar S."/>
            <person name="Horikawa D."/>
            <person name="Ishino K."/>
            <person name="Komine S."/>
            <person name="Tomita M."/>
            <person name="Blaxter M."/>
            <person name="Arakawa K."/>
        </authorList>
    </citation>
    <scope>NUCLEOTIDE SEQUENCE [LARGE SCALE GENOMIC DNA]</scope>
    <source>
        <strain evidence="3">Z151</strain>
    </source>
</reference>
<feature type="compositionally biased region" description="Low complexity" evidence="1">
    <location>
        <begin position="25"/>
        <end position="43"/>
    </location>
</feature>
<keyword evidence="3" id="KW-1185">Reference proteome</keyword>
<evidence type="ECO:0000313" key="3">
    <source>
        <dbReference type="Proteomes" id="UP000192578"/>
    </source>
</evidence>
<organism evidence="2 3">
    <name type="scientific">Hypsibius exemplaris</name>
    <name type="common">Freshwater tardigrade</name>
    <dbReference type="NCBI Taxonomy" id="2072580"/>
    <lineage>
        <taxon>Eukaryota</taxon>
        <taxon>Metazoa</taxon>
        <taxon>Ecdysozoa</taxon>
        <taxon>Tardigrada</taxon>
        <taxon>Eutardigrada</taxon>
        <taxon>Parachela</taxon>
        <taxon>Hypsibioidea</taxon>
        <taxon>Hypsibiidae</taxon>
        <taxon>Hypsibius</taxon>
    </lineage>
</organism>